<comment type="caution">
    <text evidence="11">The sequence shown here is derived from an EMBL/GenBank/DDBJ whole genome shotgun (WGS) entry which is preliminary data.</text>
</comment>
<organism evidence="11 12">
    <name type="scientific">Kocuria rosea subsp. polaris</name>
    <dbReference type="NCBI Taxonomy" id="136273"/>
    <lineage>
        <taxon>Bacteria</taxon>
        <taxon>Bacillati</taxon>
        <taxon>Actinomycetota</taxon>
        <taxon>Actinomycetes</taxon>
        <taxon>Micrococcales</taxon>
        <taxon>Micrococcaceae</taxon>
        <taxon>Kocuria</taxon>
    </lineage>
</organism>
<dbReference type="EC" id="4.1.2.50" evidence="4"/>
<evidence type="ECO:0000256" key="7">
    <source>
        <dbReference type="ARBA" id="ARBA00022833"/>
    </source>
</evidence>
<evidence type="ECO:0000256" key="5">
    <source>
        <dbReference type="ARBA" id="ARBA00018141"/>
    </source>
</evidence>
<dbReference type="UniPathway" id="UPA00391"/>
<accession>A0A0A6VVM2</accession>
<proteinExistence type="inferred from homology"/>
<keyword evidence="6" id="KW-0479">Metal-binding</keyword>
<evidence type="ECO:0000256" key="2">
    <source>
        <dbReference type="ARBA" id="ARBA00005061"/>
    </source>
</evidence>
<evidence type="ECO:0000256" key="4">
    <source>
        <dbReference type="ARBA" id="ARBA00012982"/>
    </source>
</evidence>
<comment type="pathway">
    <text evidence="2">Purine metabolism; 7-cyano-7-deazaguanine biosynthesis.</text>
</comment>
<dbReference type="Pfam" id="PF01242">
    <property type="entry name" value="PTPS"/>
    <property type="match status" value="1"/>
</dbReference>
<dbReference type="SUPFAM" id="SSF55620">
    <property type="entry name" value="Tetrahydrobiopterin biosynthesis enzymes-like"/>
    <property type="match status" value="1"/>
</dbReference>
<sequence>MFTLTVRDHMMIAHSLPDPFFGPAQNLHGATYVVETTWSRPVLDEHGVVMDIGVANDLLAGVLDGLRYRNLDEHPDFAGRLSTTEVLAQYVAERLAAGAAFVEGLERLTVTLRETPDAWASYTLELPVLSERGGPAPAR</sequence>
<evidence type="ECO:0000256" key="6">
    <source>
        <dbReference type="ARBA" id="ARBA00022723"/>
    </source>
</evidence>
<protein>
    <recommendedName>
        <fullName evidence="5">6-carboxy-5,6,7,8-tetrahydropterin synthase</fullName>
        <ecNumber evidence="4">4.1.2.50</ecNumber>
    </recommendedName>
    <alternativeName>
        <fullName evidence="9">Queuosine biosynthesis protein QueD</fullName>
    </alternativeName>
</protein>
<name>A0A0A6VVM2_KOCRO</name>
<dbReference type="PANTHER" id="PTHR12589:SF7">
    <property type="entry name" value="6-PYRUVOYL TETRAHYDROBIOPTERIN SYNTHASE"/>
    <property type="match status" value="1"/>
</dbReference>
<dbReference type="InterPro" id="IPR007115">
    <property type="entry name" value="6-PTP_synth/QueD"/>
</dbReference>
<comment type="catalytic activity">
    <reaction evidence="10">
        <text>7,8-dihydroneopterin 3'-triphosphate + H2O = 6-carboxy-5,6,7,8-tetrahydropterin + triphosphate + acetaldehyde + 2 H(+)</text>
        <dbReference type="Rhea" id="RHEA:27966"/>
        <dbReference type="ChEBI" id="CHEBI:15343"/>
        <dbReference type="ChEBI" id="CHEBI:15377"/>
        <dbReference type="ChEBI" id="CHEBI:15378"/>
        <dbReference type="ChEBI" id="CHEBI:18036"/>
        <dbReference type="ChEBI" id="CHEBI:58462"/>
        <dbReference type="ChEBI" id="CHEBI:61032"/>
        <dbReference type="EC" id="4.1.2.50"/>
    </reaction>
</comment>
<comment type="similarity">
    <text evidence="3">Belongs to the PTPS family. QueD subfamily.</text>
</comment>
<dbReference type="Gene3D" id="3.30.479.10">
    <property type="entry name" value="6-pyruvoyl tetrahydropterin synthase/QueD"/>
    <property type="match status" value="1"/>
</dbReference>
<dbReference type="OrthoDB" id="9787853at2"/>
<dbReference type="PANTHER" id="PTHR12589">
    <property type="entry name" value="PYRUVOYL TETRAHYDROBIOPTERIN SYNTHASE"/>
    <property type="match status" value="1"/>
</dbReference>
<dbReference type="EMBL" id="JSUH01000001">
    <property type="protein sequence ID" value="KHD98905.1"/>
    <property type="molecule type" value="Genomic_DNA"/>
</dbReference>
<dbReference type="GO" id="GO:0070497">
    <property type="term" value="F:6-carboxytetrahydropterin synthase activity"/>
    <property type="evidence" value="ECO:0007669"/>
    <property type="project" value="UniProtKB-EC"/>
</dbReference>
<dbReference type="InterPro" id="IPR038418">
    <property type="entry name" value="6-PTP_synth/QueD_sf"/>
</dbReference>
<evidence type="ECO:0000256" key="8">
    <source>
        <dbReference type="ARBA" id="ARBA00023239"/>
    </source>
</evidence>
<evidence type="ECO:0000256" key="9">
    <source>
        <dbReference type="ARBA" id="ARBA00031449"/>
    </source>
</evidence>
<evidence type="ECO:0000256" key="10">
    <source>
        <dbReference type="ARBA" id="ARBA00048807"/>
    </source>
</evidence>
<dbReference type="GeneID" id="64348480"/>
<comment type="cofactor">
    <cofactor evidence="1">
        <name>Zn(2+)</name>
        <dbReference type="ChEBI" id="CHEBI:29105"/>
    </cofactor>
</comment>
<keyword evidence="12" id="KW-1185">Reference proteome</keyword>
<reference evidence="11 12" key="1">
    <citation type="journal article" date="2003" name="Int. J. Syst. Evol. Microbiol.">
        <title>Kocuria polaris sp. nov., an orange-pigmented psychrophilic bacterium isolated from an Antarctic cyanobacterial mat sample.</title>
        <authorList>
            <person name="Reddy G.S."/>
            <person name="Prakash J.S."/>
            <person name="Prabahar V."/>
            <person name="Matsumoto G.I."/>
            <person name="Stackebrandt E."/>
            <person name="Shivaji S."/>
        </authorList>
    </citation>
    <scope>NUCLEOTIDE SEQUENCE [LARGE SCALE GENOMIC DNA]</scope>
    <source>
        <strain evidence="11 12">CMS 76or</strain>
    </source>
</reference>
<dbReference type="RefSeq" id="WP_017834754.1">
    <property type="nucleotide sequence ID" value="NZ_JSUH01000001.1"/>
</dbReference>
<gene>
    <name evidence="11" type="ORF">GY22_00620</name>
</gene>
<keyword evidence="8" id="KW-0456">Lyase</keyword>
<dbReference type="GO" id="GO:0046872">
    <property type="term" value="F:metal ion binding"/>
    <property type="evidence" value="ECO:0007669"/>
    <property type="project" value="UniProtKB-KW"/>
</dbReference>
<dbReference type="Proteomes" id="UP000030466">
    <property type="component" value="Unassembled WGS sequence"/>
</dbReference>
<evidence type="ECO:0000313" key="12">
    <source>
        <dbReference type="Proteomes" id="UP000030466"/>
    </source>
</evidence>
<keyword evidence="7" id="KW-0862">Zinc</keyword>
<dbReference type="AlphaFoldDB" id="A0A0A6VVM2"/>
<evidence type="ECO:0000256" key="1">
    <source>
        <dbReference type="ARBA" id="ARBA00001947"/>
    </source>
</evidence>
<evidence type="ECO:0000256" key="3">
    <source>
        <dbReference type="ARBA" id="ARBA00008900"/>
    </source>
</evidence>
<evidence type="ECO:0000313" key="11">
    <source>
        <dbReference type="EMBL" id="KHD98905.1"/>
    </source>
</evidence>